<protein>
    <recommendedName>
        <fullName evidence="3">tRNA pseudouridine(32) synthase</fullName>
        <ecNumber evidence="3">5.4.99.28</ecNumber>
    </recommendedName>
</protein>
<dbReference type="GO" id="GO:0019239">
    <property type="term" value="F:deaminase activity"/>
    <property type="evidence" value="ECO:0007669"/>
    <property type="project" value="UniProtKB-ARBA"/>
</dbReference>
<keyword evidence="1" id="KW-0413">Isomerase</keyword>
<evidence type="ECO:0000256" key="4">
    <source>
        <dbReference type="PIRSR" id="PIRSR606225-1"/>
    </source>
</evidence>
<dbReference type="InterPro" id="IPR006225">
    <property type="entry name" value="PsdUridine_synth_RluC/D"/>
</dbReference>
<keyword evidence="8" id="KW-1185">Reference proteome</keyword>
<evidence type="ECO:0000313" key="7">
    <source>
        <dbReference type="EMBL" id="CAG98892.1"/>
    </source>
</evidence>
<dbReference type="FunFam" id="3.30.2350.10:FF:000017">
    <property type="entry name" value="Pseudouridine synthase"/>
    <property type="match status" value="1"/>
</dbReference>
<dbReference type="Pfam" id="PF00849">
    <property type="entry name" value="PseudoU_synth_2"/>
    <property type="match status" value="1"/>
</dbReference>
<dbReference type="RefSeq" id="XP_456184.1">
    <property type="nucleotide sequence ID" value="XM_456184.1"/>
</dbReference>
<dbReference type="InterPro" id="IPR050188">
    <property type="entry name" value="RluA_PseudoU_synthase"/>
</dbReference>
<dbReference type="PANTHER" id="PTHR21600">
    <property type="entry name" value="MITOCHONDRIAL RNA PSEUDOURIDINE SYNTHASE"/>
    <property type="match status" value="1"/>
</dbReference>
<dbReference type="KEGG" id="kla:KLLA0_F24794g"/>
<reference evidence="7 8" key="1">
    <citation type="journal article" date="2004" name="Nature">
        <title>Genome evolution in yeasts.</title>
        <authorList>
            <consortium name="Genolevures"/>
            <person name="Dujon B."/>
            <person name="Sherman D."/>
            <person name="Fischer G."/>
            <person name="Durrens P."/>
            <person name="Casaregola S."/>
            <person name="Lafontaine I."/>
            <person name="de Montigny J."/>
            <person name="Marck C."/>
            <person name="Neuveglise C."/>
            <person name="Talla E."/>
            <person name="Goffard N."/>
            <person name="Frangeul L."/>
            <person name="Aigle M."/>
            <person name="Anthouard V."/>
            <person name="Babour A."/>
            <person name="Barbe V."/>
            <person name="Barnay S."/>
            <person name="Blanchin S."/>
            <person name="Beckerich J.M."/>
            <person name="Beyne E."/>
            <person name="Bleykasten C."/>
            <person name="Boisrame A."/>
            <person name="Boyer J."/>
            <person name="Cattolico L."/>
            <person name="Confanioleri F."/>
            <person name="de Daruvar A."/>
            <person name="Despons L."/>
            <person name="Fabre E."/>
            <person name="Fairhead C."/>
            <person name="Ferry-Dumazet H."/>
            <person name="Groppi A."/>
            <person name="Hantraye F."/>
            <person name="Hennequin C."/>
            <person name="Jauniaux N."/>
            <person name="Joyet P."/>
            <person name="Kachouri R."/>
            <person name="Kerrest A."/>
            <person name="Koszul R."/>
            <person name="Lemaire M."/>
            <person name="Lesur I."/>
            <person name="Ma L."/>
            <person name="Muller H."/>
            <person name="Nicaud J.M."/>
            <person name="Nikolski M."/>
            <person name="Oztas S."/>
            <person name="Ozier-Kalogeropoulos O."/>
            <person name="Pellenz S."/>
            <person name="Potier S."/>
            <person name="Richard G.F."/>
            <person name="Straub M.L."/>
            <person name="Suleau A."/>
            <person name="Swennene D."/>
            <person name="Tekaia F."/>
            <person name="Wesolowski-Louvel M."/>
            <person name="Westhof E."/>
            <person name="Wirth B."/>
            <person name="Zeniou-Meyer M."/>
            <person name="Zivanovic I."/>
            <person name="Bolotin-Fukuhara M."/>
            <person name="Thierry A."/>
            <person name="Bouchier C."/>
            <person name="Caudron B."/>
            <person name="Scarpelli C."/>
            <person name="Gaillardin C."/>
            <person name="Weissenbach J."/>
            <person name="Wincker P."/>
            <person name="Souciet J.L."/>
        </authorList>
    </citation>
    <scope>NUCLEOTIDE SEQUENCE [LARGE SCALE GENOMIC DNA]</scope>
    <source>
        <strain evidence="8">ATCC 8585 / CBS 2359 / DSM 70799 / NBRC 1267 / NRRL Y-1140 / WM37</strain>
    </source>
</reference>
<dbReference type="SUPFAM" id="SSF55120">
    <property type="entry name" value="Pseudouridine synthase"/>
    <property type="match status" value="1"/>
</dbReference>
<accession>Q6CIQ5</accession>
<dbReference type="GeneID" id="2895213"/>
<dbReference type="PROSITE" id="PS51747">
    <property type="entry name" value="CYT_DCMP_DEAMINASES_2"/>
    <property type="match status" value="1"/>
</dbReference>
<dbReference type="InParanoid" id="Q6CIQ5"/>
<evidence type="ECO:0000256" key="5">
    <source>
        <dbReference type="PROSITE-ProRule" id="PRU00182"/>
    </source>
</evidence>
<gene>
    <name evidence="7" type="ORF">KLLA0_F24794g</name>
</gene>
<evidence type="ECO:0000256" key="3">
    <source>
        <dbReference type="ARBA" id="ARBA00038944"/>
    </source>
</evidence>
<dbReference type="OMA" id="PKGADEM"/>
<feature type="active site" evidence="4">
    <location>
        <position position="222"/>
    </location>
</feature>
<dbReference type="InterPro" id="IPR006224">
    <property type="entry name" value="PsdUridine_synth_RluA-like_CS"/>
</dbReference>
<dbReference type="InterPro" id="IPR020103">
    <property type="entry name" value="PsdUridine_synth_cat_dom_sf"/>
</dbReference>
<dbReference type="GO" id="GO:0003723">
    <property type="term" value="F:RNA binding"/>
    <property type="evidence" value="ECO:0007669"/>
    <property type="project" value="UniProtKB-KW"/>
</dbReference>
<dbReference type="EMBL" id="CR382126">
    <property type="protein sequence ID" value="CAG98892.1"/>
    <property type="molecule type" value="Genomic_DNA"/>
</dbReference>
<dbReference type="GO" id="GO:0000455">
    <property type="term" value="P:enzyme-directed rRNA pseudouridine synthesis"/>
    <property type="evidence" value="ECO:0007669"/>
    <property type="project" value="TreeGrafter"/>
</dbReference>
<dbReference type="eggNOG" id="KOG1919">
    <property type="taxonomic scope" value="Eukaryota"/>
</dbReference>
<dbReference type="GO" id="GO:0031119">
    <property type="term" value="P:tRNA pseudouridine synthesis"/>
    <property type="evidence" value="ECO:0007669"/>
    <property type="project" value="UniProtKB-ARBA"/>
</dbReference>
<dbReference type="EC" id="5.4.99.28" evidence="3"/>
<dbReference type="eggNOG" id="KOG1018">
    <property type="taxonomic scope" value="Eukaryota"/>
</dbReference>
<dbReference type="GO" id="GO:0016814">
    <property type="term" value="F:hydrolase activity, acting on carbon-nitrogen (but not peptide) bonds, in cyclic amidines"/>
    <property type="evidence" value="ECO:0007669"/>
    <property type="project" value="UniProtKB-ARBA"/>
</dbReference>
<dbReference type="PROSITE" id="PS50889">
    <property type="entry name" value="S4"/>
    <property type="match status" value="1"/>
</dbReference>
<evidence type="ECO:0000259" key="6">
    <source>
        <dbReference type="PROSITE" id="PS51747"/>
    </source>
</evidence>
<proteinExistence type="predicted"/>
<dbReference type="SUPFAM" id="SSF53927">
    <property type="entry name" value="Cytidine deaminase-like"/>
    <property type="match status" value="1"/>
</dbReference>
<name>Q6CIQ5_KLULA</name>
<dbReference type="Gene3D" id="3.40.140.10">
    <property type="entry name" value="Cytidine Deaminase, domain 2"/>
    <property type="match status" value="1"/>
</dbReference>
<dbReference type="InterPro" id="IPR006145">
    <property type="entry name" value="PsdUridine_synth_RsuA/RluA"/>
</dbReference>
<organism evidence="7 8">
    <name type="scientific">Kluyveromyces lactis (strain ATCC 8585 / CBS 2359 / DSM 70799 / NBRC 1267 / NRRL Y-1140 / WM37)</name>
    <name type="common">Yeast</name>
    <name type="synonym">Candida sphaerica</name>
    <dbReference type="NCBI Taxonomy" id="284590"/>
    <lineage>
        <taxon>Eukaryota</taxon>
        <taxon>Fungi</taxon>
        <taxon>Dikarya</taxon>
        <taxon>Ascomycota</taxon>
        <taxon>Saccharomycotina</taxon>
        <taxon>Saccharomycetes</taxon>
        <taxon>Saccharomycetales</taxon>
        <taxon>Saccharomycetaceae</taxon>
        <taxon>Kluyveromyces</taxon>
    </lineage>
</organism>
<dbReference type="GO" id="GO:0160151">
    <property type="term" value="F:tRNA pseudouridine(32) synthase activity"/>
    <property type="evidence" value="ECO:0007669"/>
    <property type="project" value="UniProtKB-EC"/>
</dbReference>
<evidence type="ECO:0000313" key="8">
    <source>
        <dbReference type="Proteomes" id="UP000000598"/>
    </source>
</evidence>
<dbReference type="PROSITE" id="PS01129">
    <property type="entry name" value="PSI_RLU"/>
    <property type="match status" value="1"/>
</dbReference>
<dbReference type="NCBIfam" id="TIGR00005">
    <property type="entry name" value="rluA_subfam"/>
    <property type="match status" value="1"/>
</dbReference>
<keyword evidence="5" id="KW-0694">RNA-binding</keyword>
<dbReference type="PaxDb" id="284590-Q6CIQ5"/>
<dbReference type="CDD" id="cd02557">
    <property type="entry name" value="PseudoU_synth_ScRIB2"/>
    <property type="match status" value="1"/>
</dbReference>
<comment type="catalytic activity">
    <reaction evidence="2">
        <text>uridine(32) in tRNA = pseudouridine(32) in tRNA</text>
        <dbReference type="Rhea" id="RHEA:42544"/>
        <dbReference type="Rhea" id="RHEA-COMP:10107"/>
        <dbReference type="Rhea" id="RHEA-COMP:10108"/>
        <dbReference type="ChEBI" id="CHEBI:65314"/>
        <dbReference type="ChEBI" id="CHEBI:65315"/>
        <dbReference type="EC" id="5.4.99.28"/>
    </reaction>
</comment>
<evidence type="ECO:0000256" key="2">
    <source>
        <dbReference type="ARBA" id="ARBA00036184"/>
    </source>
</evidence>
<dbReference type="HOGENOM" id="CLU_016902_12_4_1"/>
<dbReference type="AlphaFoldDB" id="Q6CIQ5"/>
<feature type="domain" description="CMP/dCMP-type deaminase" evidence="6">
    <location>
        <begin position="443"/>
        <end position="583"/>
    </location>
</feature>
<evidence type="ECO:0000256" key="1">
    <source>
        <dbReference type="ARBA" id="ARBA00023235"/>
    </source>
</evidence>
<dbReference type="InterPro" id="IPR002125">
    <property type="entry name" value="CMP_dCMP_dom"/>
</dbReference>
<dbReference type="Gene3D" id="3.30.2350.10">
    <property type="entry name" value="Pseudouridine synthase"/>
    <property type="match status" value="1"/>
</dbReference>
<dbReference type="PANTHER" id="PTHR21600:SF40">
    <property type="entry name" value="PSEUDOURIDYLATE SYNTHASE RPUSD2"/>
    <property type="match status" value="1"/>
</dbReference>
<dbReference type="STRING" id="284590.Q6CIQ5"/>
<dbReference type="Pfam" id="PF18785">
    <property type="entry name" value="Inv-AAD"/>
    <property type="match status" value="1"/>
</dbReference>
<dbReference type="FunCoup" id="Q6CIQ5">
    <property type="interactions" value="527"/>
</dbReference>
<sequence length="597" mass="67518">MKVTSRTLLRKGSGIAQNMATPILNEMDAAKKRPVNYKLLQEAKKSKISAKGIGKMRDKQGFQLKIQDVNGSRNKQTDPDYDVKIEGALRKIVPYFFTYKTFCKERWRDRKLIDIFIDEFRDRSPEYYRKTIAAGKVYLNDSVADLDSVVRNGDLITHEIHRHEPSVTSRLIKTVFEDDDLLVIDKPSGIPVHPTGRYRFNTVTKILEKERGYTVHPCNRLDRLTSGLMFLAKNPRGADRMADQMKAREVSKEYVARVVGEFPVGLIVVDKPLRTVDPKVGLNVTCKITDEGAKEARTSFERISFDGKTSIVRCKPFTGRTHQIRVHLQHLGHPIANDPIYSNPHIWGPSLGKDYEGDFSDIIGSLDLVGKTESAESWMHPDSFGEVLLGQQCEICDTELYSDPGPNDLDLWLHAYRYESTELDSDGKKLWSYRTDFPDWAIEPHRKFMELAIDEARNCGETQTAFNVGALLVNGTDILSTGYSRELPGNTHAEQCALDKYFTKSEGAKLPDGTIIYTTMEPCSLRLSGNLPCVDRIIQTTGAIKTVFVGVMEPDIFVKNNTSYHKLAQYGIDYILIPGYEEECLKVACKGHDKTQN</sequence>
<dbReference type="FunFam" id="3.40.140.10:FF:000061">
    <property type="entry name" value="DRAP deaminase"/>
    <property type="match status" value="1"/>
</dbReference>
<dbReference type="Proteomes" id="UP000000598">
    <property type="component" value="Chromosome F"/>
</dbReference>
<dbReference type="InterPro" id="IPR016193">
    <property type="entry name" value="Cytidine_deaminase-like"/>
</dbReference>
<dbReference type="SMR" id="Q6CIQ5"/>